<feature type="compositionally biased region" description="Basic and acidic residues" evidence="1">
    <location>
        <begin position="16"/>
        <end position="27"/>
    </location>
</feature>
<name>A0A0W7WDV7_9RHOB</name>
<dbReference type="AlphaFoldDB" id="A0A0W7WDV7"/>
<evidence type="ECO:0000256" key="1">
    <source>
        <dbReference type="SAM" id="MobiDB-lite"/>
    </source>
</evidence>
<dbReference type="RefSeq" id="WP_058864307.1">
    <property type="nucleotide sequence ID" value="NZ_LPXO01000029.1"/>
</dbReference>
<evidence type="ECO:0000313" key="2">
    <source>
        <dbReference type="EMBL" id="KUF08663.1"/>
    </source>
</evidence>
<dbReference type="STRING" id="1685382.AVJ23_21555"/>
<proteinExistence type="predicted"/>
<protein>
    <submittedName>
        <fullName evidence="2">Uncharacterized protein</fullName>
    </submittedName>
</protein>
<evidence type="ECO:0000313" key="3">
    <source>
        <dbReference type="Proteomes" id="UP000054396"/>
    </source>
</evidence>
<accession>A0A0W7WDV7</accession>
<dbReference type="Proteomes" id="UP000054396">
    <property type="component" value="Unassembled WGS sequence"/>
</dbReference>
<comment type="caution">
    <text evidence="2">The sequence shown here is derived from an EMBL/GenBank/DDBJ whole genome shotgun (WGS) entry which is preliminary data.</text>
</comment>
<reference evidence="2 3" key="1">
    <citation type="submission" date="2015-12" db="EMBL/GenBank/DDBJ databases">
        <authorList>
            <person name="Shamseldin A."/>
            <person name="Moawad H."/>
            <person name="Abd El-Rahim W.M."/>
            <person name="Sadowsky M.J."/>
        </authorList>
    </citation>
    <scope>NUCLEOTIDE SEQUENCE [LARGE SCALE GENOMIC DNA]</scope>
    <source>
        <strain evidence="2 3">SJ5A-1</strain>
    </source>
</reference>
<sequence length="63" mass="7226">MSSKLFPSDLQRLFRRDAEGADSDQHPRLAQAGALDLRRSDQSAGRDRSAHRRATWLYEDLLN</sequence>
<organism evidence="2 3">
    <name type="scientific">Pseudoponticoccus marisrubri</name>
    <dbReference type="NCBI Taxonomy" id="1685382"/>
    <lineage>
        <taxon>Bacteria</taxon>
        <taxon>Pseudomonadati</taxon>
        <taxon>Pseudomonadota</taxon>
        <taxon>Alphaproteobacteria</taxon>
        <taxon>Rhodobacterales</taxon>
        <taxon>Roseobacteraceae</taxon>
        <taxon>Pseudoponticoccus</taxon>
    </lineage>
</organism>
<feature type="region of interest" description="Disordered" evidence="1">
    <location>
        <begin position="16"/>
        <end position="51"/>
    </location>
</feature>
<feature type="compositionally biased region" description="Basic and acidic residues" evidence="1">
    <location>
        <begin position="36"/>
        <end position="48"/>
    </location>
</feature>
<dbReference type="EMBL" id="LPXO01000029">
    <property type="protein sequence ID" value="KUF08663.1"/>
    <property type="molecule type" value="Genomic_DNA"/>
</dbReference>
<keyword evidence="3" id="KW-1185">Reference proteome</keyword>
<gene>
    <name evidence="2" type="ORF">AVJ23_21555</name>
</gene>